<proteinExistence type="predicted"/>
<dbReference type="InterPro" id="IPR022029">
    <property type="entry name" value="YoaR-like_PG-bd"/>
</dbReference>
<evidence type="ECO:0000313" key="2">
    <source>
        <dbReference type="EMBL" id="WOT02292.1"/>
    </source>
</evidence>
<dbReference type="InterPro" id="IPR052913">
    <property type="entry name" value="Glycopeptide_resist_protein"/>
</dbReference>
<feature type="domain" description="YoaR-like putative peptidoglycan binding" evidence="1">
    <location>
        <begin position="244"/>
        <end position="314"/>
    </location>
</feature>
<dbReference type="RefSeq" id="WP_101678764.1">
    <property type="nucleotide sequence ID" value="NZ_CP136958.1"/>
</dbReference>
<dbReference type="AlphaFoldDB" id="A0AAF0YQJ0"/>
<dbReference type="EMBL" id="CP136958">
    <property type="protein sequence ID" value="WOT02292.1"/>
    <property type="molecule type" value="Genomic_DNA"/>
</dbReference>
<dbReference type="Pfam" id="PF12229">
    <property type="entry name" value="PG_binding_4"/>
    <property type="match status" value="1"/>
</dbReference>
<sequence length="552" mass="57212">MKRVGLAIGLFLLLLLGLYGVDTALAQGTVPRGTTVGGVTIGGMKPAAAREKLDSAFAYRPVTVKGNDMLATIDPEAAGLAPDWDATIAAAGTPSLNPITKVTSFFTTTEVPIQSEVDRARFNPAMEKVAGELTRQPADGGLELVDGKPHRIAPVVGQNVAPSTVGDAVVSGWLNPDGVDVDITEVPPAIGDDEIDAAEKGPAKNALAGDIVAHGTDKVDGIIPTARMGEIVTFVPRVGDSAHAALEAEVNVDRAREILFENLQTTEVSMKNATITLTAGGRSVTPHADGTVVDWEKTLDKFPDRVTGTAPKTFDVTYKPEPATFTTEAANAATFNDVVGSFTTGGFSGPSGTNIALVARTVNGAIVAPGETFSLNGYTGPRGTAQGYVSSGVILNGHSDTAVGGGISQFATTLYNASYFSGMTDIAHTPHSYYISRYPAGREATVYEGAIDLVFRNDTPDPVLIEAGVSGGEVTVTFKGTKSRNVQSISGGKWAYTQPQPMAVSGSSCSPSSGAPGFTTSDTRIITDLAGNEIGRDSTTTVYDPVPIVRCS</sequence>
<name>A0AAF0YQJ0_9CORY</name>
<dbReference type="PANTHER" id="PTHR35788">
    <property type="entry name" value="EXPORTED PROTEIN-RELATED"/>
    <property type="match status" value="1"/>
</dbReference>
<gene>
    <name evidence="2" type="ORF">CYJ47_00475</name>
</gene>
<dbReference type="KEGG" id="cpyr:CYJ47_00475"/>
<dbReference type="Proteomes" id="UP000234560">
    <property type="component" value="Chromosome"/>
</dbReference>
<dbReference type="InterPro" id="IPR007391">
    <property type="entry name" value="Vancomycin_resist_VanW"/>
</dbReference>
<reference evidence="2" key="2">
    <citation type="submission" date="2023-10" db="EMBL/GenBank/DDBJ databases">
        <authorList>
            <person name="Choi B."/>
        </authorList>
    </citation>
    <scope>NUCLEOTIDE SEQUENCE</scope>
    <source>
        <strain evidence="2">UMB0763</strain>
    </source>
</reference>
<organism evidence="2 3">
    <name type="scientific">Corynebacterium pyruviciproducens</name>
    <dbReference type="NCBI Taxonomy" id="598660"/>
    <lineage>
        <taxon>Bacteria</taxon>
        <taxon>Bacillati</taxon>
        <taxon>Actinomycetota</taxon>
        <taxon>Actinomycetes</taxon>
        <taxon>Mycobacteriales</taxon>
        <taxon>Corynebacteriaceae</taxon>
        <taxon>Corynebacterium</taxon>
    </lineage>
</organism>
<evidence type="ECO:0000313" key="3">
    <source>
        <dbReference type="Proteomes" id="UP000234560"/>
    </source>
</evidence>
<protein>
    <submittedName>
        <fullName evidence="2">VanW family protein</fullName>
    </submittedName>
</protein>
<reference evidence="2" key="1">
    <citation type="submission" date="2017-12" db="EMBL/GenBank/DDBJ databases">
        <authorList>
            <person name="Thomas-White K."/>
            <person name="Wolfe A.J."/>
        </authorList>
    </citation>
    <scope>NUCLEOTIDE SEQUENCE</scope>
    <source>
        <strain evidence="2">UMB0763</strain>
    </source>
</reference>
<evidence type="ECO:0000259" key="1">
    <source>
        <dbReference type="Pfam" id="PF12229"/>
    </source>
</evidence>
<accession>A0AAF0YQJ0</accession>
<dbReference type="PANTHER" id="PTHR35788:SF1">
    <property type="entry name" value="EXPORTED PROTEIN"/>
    <property type="match status" value="1"/>
</dbReference>
<dbReference type="Pfam" id="PF04294">
    <property type="entry name" value="VanW"/>
    <property type="match status" value="1"/>
</dbReference>